<dbReference type="InterPro" id="IPR043128">
    <property type="entry name" value="Rev_trsase/Diguanyl_cyclase"/>
</dbReference>
<dbReference type="Pfam" id="PF20975">
    <property type="entry name" value="DGCcoil"/>
    <property type="match status" value="1"/>
</dbReference>
<organism evidence="6 7">
    <name type="scientific">Oceanisphaera avium</name>
    <dbReference type="NCBI Taxonomy" id="1903694"/>
    <lineage>
        <taxon>Bacteria</taxon>
        <taxon>Pseudomonadati</taxon>
        <taxon>Pseudomonadota</taxon>
        <taxon>Gammaproteobacteria</taxon>
        <taxon>Aeromonadales</taxon>
        <taxon>Aeromonadaceae</taxon>
        <taxon>Oceanisphaera</taxon>
    </lineage>
</organism>
<feature type="domain" description="GGDEF" evidence="5">
    <location>
        <begin position="369"/>
        <end position="499"/>
    </location>
</feature>
<feature type="coiled-coil region" evidence="4">
    <location>
        <begin position="304"/>
        <end position="338"/>
    </location>
</feature>
<dbReference type="PROSITE" id="PS50887">
    <property type="entry name" value="GGDEF"/>
    <property type="match status" value="1"/>
</dbReference>
<dbReference type="EMBL" id="CP021376">
    <property type="protein sequence ID" value="ART79643.1"/>
    <property type="molecule type" value="Genomic_DNA"/>
</dbReference>
<gene>
    <name evidence="6" type="ORF">CBP12_05320</name>
</gene>
<dbReference type="InterPro" id="IPR000160">
    <property type="entry name" value="GGDEF_dom"/>
</dbReference>
<dbReference type="PANTHER" id="PTHR45138">
    <property type="entry name" value="REGULATORY COMPONENTS OF SENSORY TRANSDUCTION SYSTEM"/>
    <property type="match status" value="1"/>
</dbReference>
<evidence type="ECO:0000256" key="4">
    <source>
        <dbReference type="SAM" id="Coils"/>
    </source>
</evidence>
<accession>A0A1Y0CWB9</accession>
<dbReference type="PANTHER" id="PTHR45138:SF9">
    <property type="entry name" value="DIGUANYLATE CYCLASE DGCM-RELATED"/>
    <property type="match status" value="1"/>
</dbReference>
<dbReference type="GO" id="GO:0052621">
    <property type="term" value="F:diguanylate cyclase activity"/>
    <property type="evidence" value="ECO:0007669"/>
    <property type="project" value="UniProtKB-EC"/>
</dbReference>
<evidence type="ECO:0000256" key="3">
    <source>
        <dbReference type="ARBA" id="ARBA00034247"/>
    </source>
</evidence>
<comment type="cofactor">
    <cofactor evidence="1">
        <name>Mg(2+)</name>
        <dbReference type="ChEBI" id="CHEBI:18420"/>
    </cofactor>
</comment>
<reference evidence="7" key="1">
    <citation type="submission" date="2017-05" db="EMBL/GenBank/DDBJ databases">
        <authorList>
            <person name="Sung H."/>
        </authorList>
    </citation>
    <scope>NUCLEOTIDE SEQUENCE [LARGE SCALE GENOMIC DNA]</scope>
    <source>
        <strain evidence="7">AMac2203</strain>
    </source>
</reference>
<dbReference type="NCBIfam" id="TIGR00254">
    <property type="entry name" value="GGDEF"/>
    <property type="match status" value="1"/>
</dbReference>
<evidence type="ECO:0000256" key="2">
    <source>
        <dbReference type="ARBA" id="ARBA00012528"/>
    </source>
</evidence>
<dbReference type="OrthoDB" id="9812260at2"/>
<dbReference type="Gene3D" id="3.30.70.270">
    <property type="match status" value="1"/>
</dbReference>
<dbReference type="SMART" id="SM00267">
    <property type="entry name" value="GGDEF"/>
    <property type="match status" value="1"/>
</dbReference>
<dbReference type="FunFam" id="3.30.70.270:FF:000001">
    <property type="entry name" value="Diguanylate cyclase domain protein"/>
    <property type="match status" value="1"/>
</dbReference>
<evidence type="ECO:0000256" key="1">
    <source>
        <dbReference type="ARBA" id="ARBA00001946"/>
    </source>
</evidence>
<sequence>MKNLDDQLMLKELASVIARLEAVLTGLKNPEAPSTLIDEPATSGLLSQWQKLFYASRATSDNSVHYAAHLSDEFEQQLLRLQNSHHKLTRLYQHRHDKLREAASTLYESGACPTQGQELCHAIQQGGASHQEQLGKLLDLYQTALDILITEDKQHEAQQLQLCSRLQQLVQELHFSGPVGQELTKIRRQLLHTLPREELPKLCVRLIDLTIEGIRYERKNTKQFLAKLDTRLENAHHYAKHTHDDGHTLYEAHRQQSGHISHELSNIEQHLAGQQDKKLLATIAQHTNNIKQILSHNEHLVANEQRLVSRMAEMAKQIADIKKEANHFQQQLHAQNDKLFIDSLTQIYNRAGMDQRLELEYRQWLRDGHPLCIALLDIDYFKGINDKYGHLAGDKALRMIARTLQKTLRESDFVARFGGEEFTVLLKNIDRDNLDTPLQKLREQVKSIPFRFKEQAVTITISVGATLFLTGDSINSAFERADQALYQAKHAGRDQIVIN</sequence>
<evidence type="ECO:0000313" key="7">
    <source>
        <dbReference type="Proteomes" id="UP000243793"/>
    </source>
</evidence>
<protein>
    <recommendedName>
        <fullName evidence="2">diguanylate cyclase</fullName>
        <ecNumber evidence="2">2.7.7.65</ecNumber>
    </recommendedName>
</protein>
<dbReference type="InterPro" id="IPR048516">
    <property type="entry name" value="DGCcoil"/>
</dbReference>
<keyword evidence="4" id="KW-0175">Coiled coil</keyword>
<dbReference type="InterPro" id="IPR050469">
    <property type="entry name" value="Diguanylate_Cyclase"/>
</dbReference>
<proteinExistence type="predicted"/>
<dbReference type="Pfam" id="PF00990">
    <property type="entry name" value="GGDEF"/>
    <property type="match status" value="1"/>
</dbReference>
<evidence type="ECO:0000259" key="5">
    <source>
        <dbReference type="PROSITE" id="PS50887"/>
    </source>
</evidence>
<name>A0A1Y0CWB9_9GAMM</name>
<dbReference type="Proteomes" id="UP000243793">
    <property type="component" value="Chromosome"/>
</dbReference>
<dbReference type="RefSeq" id="WP_086963515.1">
    <property type="nucleotide sequence ID" value="NZ_CP021376.1"/>
</dbReference>
<dbReference type="KEGG" id="ocm:CBP12_05320"/>
<dbReference type="SUPFAM" id="SSF55073">
    <property type="entry name" value="Nucleotide cyclase"/>
    <property type="match status" value="1"/>
</dbReference>
<dbReference type="EC" id="2.7.7.65" evidence="2"/>
<dbReference type="AlphaFoldDB" id="A0A1Y0CWB9"/>
<keyword evidence="7" id="KW-1185">Reference proteome</keyword>
<comment type="catalytic activity">
    <reaction evidence="3">
        <text>2 GTP = 3',3'-c-di-GMP + 2 diphosphate</text>
        <dbReference type="Rhea" id="RHEA:24898"/>
        <dbReference type="ChEBI" id="CHEBI:33019"/>
        <dbReference type="ChEBI" id="CHEBI:37565"/>
        <dbReference type="ChEBI" id="CHEBI:58805"/>
        <dbReference type="EC" id="2.7.7.65"/>
    </reaction>
</comment>
<dbReference type="InterPro" id="IPR029787">
    <property type="entry name" value="Nucleotide_cyclase"/>
</dbReference>
<evidence type="ECO:0000313" key="6">
    <source>
        <dbReference type="EMBL" id="ART79643.1"/>
    </source>
</evidence>
<dbReference type="CDD" id="cd01949">
    <property type="entry name" value="GGDEF"/>
    <property type="match status" value="1"/>
</dbReference>